<evidence type="ECO:0000256" key="5">
    <source>
        <dbReference type="ARBA" id="ARBA00022801"/>
    </source>
</evidence>
<dbReference type="GO" id="GO:0000287">
    <property type="term" value="F:magnesium ion binding"/>
    <property type="evidence" value="ECO:0007669"/>
    <property type="project" value="InterPro"/>
</dbReference>
<organism evidence="8">
    <name type="scientific">Wollemia nobilis</name>
    <dbReference type="NCBI Taxonomy" id="56998"/>
    <lineage>
        <taxon>Eukaryota</taxon>
        <taxon>Viridiplantae</taxon>
        <taxon>Streptophyta</taxon>
        <taxon>Embryophyta</taxon>
        <taxon>Tracheophyta</taxon>
        <taxon>Spermatophyta</taxon>
        <taxon>Pinopsida</taxon>
        <taxon>Pinidae</taxon>
        <taxon>Conifers II</taxon>
        <taxon>Araucariales</taxon>
        <taxon>Araucariaceae</taxon>
        <taxon>Wollemia</taxon>
    </lineage>
</organism>
<dbReference type="CDD" id="cd00412">
    <property type="entry name" value="pyrophosphatase"/>
    <property type="match status" value="1"/>
</dbReference>
<evidence type="ECO:0000256" key="6">
    <source>
        <dbReference type="ARBA" id="ARBA00022842"/>
    </source>
</evidence>
<dbReference type="AlphaFoldDB" id="A0A0C9S294"/>
<dbReference type="InterPro" id="IPR036649">
    <property type="entry name" value="Pyrophosphatase_sf"/>
</dbReference>
<dbReference type="InterPro" id="IPR008162">
    <property type="entry name" value="Pyrophosphatase"/>
</dbReference>
<comment type="cofactor">
    <cofactor evidence="1">
        <name>Mg(2+)</name>
        <dbReference type="ChEBI" id="CHEBI:18420"/>
    </cofactor>
</comment>
<protein>
    <recommendedName>
        <fullName evidence="3">inorganic diphosphatase</fullName>
        <ecNumber evidence="3">3.6.1.1</ecNumber>
    </recommendedName>
</protein>
<name>A0A0C9S294_9CONI</name>
<dbReference type="PROSITE" id="PS00387">
    <property type="entry name" value="PPASE"/>
    <property type="match status" value="1"/>
</dbReference>
<dbReference type="EMBL" id="GCHU01021521">
    <property type="protein sequence ID" value="JAG85987.1"/>
    <property type="molecule type" value="Transcribed_RNA"/>
</dbReference>
<keyword evidence="6" id="KW-0460">Magnesium</keyword>
<evidence type="ECO:0000256" key="3">
    <source>
        <dbReference type="ARBA" id="ARBA00012146"/>
    </source>
</evidence>
<dbReference type="GO" id="GO:0005737">
    <property type="term" value="C:cytoplasm"/>
    <property type="evidence" value="ECO:0007669"/>
    <property type="project" value="InterPro"/>
</dbReference>
<dbReference type="Pfam" id="PF00719">
    <property type="entry name" value="Pyrophosphatase"/>
    <property type="match status" value="1"/>
</dbReference>
<dbReference type="SUPFAM" id="SSF50324">
    <property type="entry name" value="Inorganic pyrophosphatase"/>
    <property type="match status" value="1"/>
</dbReference>
<dbReference type="GO" id="GO:0006796">
    <property type="term" value="P:phosphate-containing compound metabolic process"/>
    <property type="evidence" value="ECO:0007669"/>
    <property type="project" value="InterPro"/>
</dbReference>
<evidence type="ECO:0000256" key="2">
    <source>
        <dbReference type="ARBA" id="ARBA00006220"/>
    </source>
</evidence>
<reference evidence="8" key="1">
    <citation type="submission" date="2015-02" db="EMBL/GenBank/DDBJ databases">
        <title>A transcriptome of Wollemia nobilis - a relic of Gondwana.</title>
        <authorList>
            <person name="Chia J.Y."/>
            <person name="Leong Y.S."/>
            <person name="Abdul Karim S."/>
            <person name="Wan Azmi N."/>
            <person name="Hercus R."/>
            <person name="Croft L."/>
        </authorList>
    </citation>
    <scope>NUCLEOTIDE SEQUENCE</scope>
    <source>
        <strain evidence="8">MaeBrown</strain>
        <tissue evidence="8">Leaf</tissue>
    </source>
</reference>
<accession>A0A0C9S294</accession>
<dbReference type="Gene3D" id="3.90.80.10">
    <property type="entry name" value="Inorganic pyrophosphatase"/>
    <property type="match status" value="1"/>
</dbReference>
<keyword evidence="5" id="KW-0378">Hydrolase</keyword>
<proteinExistence type="inferred from homology"/>
<dbReference type="EC" id="3.6.1.1" evidence="3"/>
<evidence type="ECO:0000256" key="1">
    <source>
        <dbReference type="ARBA" id="ARBA00001946"/>
    </source>
</evidence>
<evidence type="ECO:0000256" key="4">
    <source>
        <dbReference type="ARBA" id="ARBA00022723"/>
    </source>
</evidence>
<dbReference type="GO" id="GO:0004427">
    <property type="term" value="F:inorganic diphosphate phosphatase activity"/>
    <property type="evidence" value="ECO:0007669"/>
    <property type="project" value="UniProtKB-EC"/>
</dbReference>
<comment type="catalytic activity">
    <reaction evidence="7">
        <text>diphosphate + H2O = 2 phosphate + H(+)</text>
        <dbReference type="Rhea" id="RHEA:24576"/>
        <dbReference type="ChEBI" id="CHEBI:15377"/>
        <dbReference type="ChEBI" id="CHEBI:15378"/>
        <dbReference type="ChEBI" id="CHEBI:33019"/>
        <dbReference type="ChEBI" id="CHEBI:43474"/>
        <dbReference type="EC" id="3.6.1.1"/>
    </reaction>
</comment>
<sequence length="307" mass="34255">MAALRGAAVLSPVCSLPRVSHSINSAVTCGSTGLAFQINPLRQAYALKDYRYRCVSLKRRGFTCRALYKPEIQIREEGTPETLEYRVFLIDKSGKKISPWHDIPLQLGDGVFNFIAEIPKESSAKMEVATEEPYTPIKQDTKKGKLRYYPYNINWNYGLLPQTWEDPSFANPEVEGALGDNDPVDVVEIGERRAKIGEILKVKPLGALAMIDEGELDWKIVAISLDDPRASLVNDVDDVENHFPGTLTAIRDWFRDYKIPDGKPANKFGLGNKAANKEYALKVITETNESWAKLVKRSVPAGELSLA</sequence>
<evidence type="ECO:0000313" key="8">
    <source>
        <dbReference type="EMBL" id="JAG85987.1"/>
    </source>
</evidence>
<keyword evidence="4" id="KW-0479">Metal-binding</keyword>
<dbReference type="FunFam" id="3.90.80.10:FF:000007">
    <property type="entry name" value="Inorganic pyrophosphatase, mitochondrial"/>
    <property type="match status" value="1"/>
</dbReference>
<comment type="similarity">
    <text evidence="2">Belongs to the PPase family.</text>
</comment>
<dbReference type="PANTHER" id="PTHR10286">
    <property type="entry name" value="INORGANIC PYROPHOSPHATASE"/>
    <property type="match status" value="1"/>
</dbReference>
<evidence type="ECO:0000256" key="7">
    <source>
        <dbReference type="ARBA" id="ARBA00047820"/>
    </source>
</evidence>